<gene>
    <name evidence="2" type="ORF">M6B38_407660</name>
</gene>
<keyword evidence="3" id="KW-1185">Reference proteome</keyword>
<evidence type="ECO:0000313" key="2">
    <source>
        <dbReference type="EMBL" id="KAJ6818201.1"/>
    </source>
</evidence>
<comment type="caution">
    <text evidence="2">The sequence shown here is derived from an EMBL/GenBank/DDBJ whole genome shotgun (WGS) entry which is preliminary data.</text>
</comment>
<proteinExistence type="predicted"/>
<organism evidence="2 3">
    <name type="scientific">Iris pallida</name>
    <name type="common">Sweet iris</name>
    <dbReference type="NCBI Taxonomy" id="29817"/>
    <lineage>
        <taxon>Eukaryota</taxon>
        <taxon>Viridiplantae</taxon>
        <taxon>Streptophyta</taxon>
        <taxon>Embryophyta</taxon>
        <taxon>Tracheophyta</taxon>
        <taxon>Spermatophyta</taxon>
        <taxon>Magnoliopsida</taxon>
        <taxon>Liliopsida</taxon>
        <taxon>Asparagales</taxon>
        <taxon>Iridaceae</taxon>
        <taxon>Iridoideae</taxon>
        <taxon>Irideae</taxon>
        <taxon>Iris</taxon>
    </lineage>
</organism>
<dbReference type="AlphaFoldDB" id="A0AAX6FQF7"/>
<feature type="region of interest" description="Disordered" evidence="1">
    <location>
        <begin position="83"/>
        <end position="107"/>
    </location>
</feature>
<sequence length="107" mass="11197">MATTPPLLSSTTTRFIVVMVMTTTIAPHRRSDSNATISGRGLDGSLLLARSSVNSEDGSRCTRLFPGDPPCVGWHRLLATASFPGDPGGASPSSDEQLSPFAAIPVR</sequence>
<reference evidence="2" key="1">
    <citation type="journal article" date="2023" name="GigaByte">
        <title>Genome assembly of the bearded iris, Iris pallida Lam.</title>
        <authorList>
            <person name="Bruccoleri R.E."/>
            <person name="Oakeley E.J."/>
            <person name="Faust A.M.E."/>
            <person name="Altorfer M."/>
            <person name="Dessus-Babus S."/>
            <person name="Burckhardt D."/>
            <person name="Oertli M."/>
            <person name="Naumann U."/>
            <person name="Petersen F."/>
            <person name="Wong J."/>
        </authorList>
    </citation>
    <scope>NUCLEOTIDE SEQUENCE</scope>
    <source>
        <strain evidence="2">GSM-AAB239-AS_SAM_17_03QT</strain>
    </source>
</reference>
<dbReference type="Proteomes" id="UP001140949">
    <property type="component" value="Unassembled WGS sequence"/>
</dbReference>
<accession>A0AAX6FQF7</accession>
<dbReference type="EMBL" id="JANAVB010027397">
    <property type="protein sequence ID" value="KAJ6818201.1"/>
    <property type="molecule type" value="Genomic_DNA"/>
</dbReference>
<evidence type="ECO:0000256" key="1">
    <source>
        <dbReference type="SAM" id="MobiDB-lite"/>
    </source>
</evidence>
<evidence type="ECO:0000313" key="3">
    <source>
        <dbReference type="Proteomes" id="UP001140949"/>
    </source>
</evidence>
<evidence type="ECO:0008006" key="4">
    <source>
        <dbReference type="Google" id="ProtNLM"/>
    </source>
</evidence>
<name>A0AAX6FQF7_IRIPA</name>
<reference evidence="2" key="2">
    <citation type="submission" date="2023-04" db="EMBL/GenBank/DDBJ databases">
        <authorList>
            <person name="Bruccoleri R.E."/>
            <person name="Oakeley E.J."/>
            <person name="Faust A.-M."/>
            <person name="Dessus-Babus S."/>
            <person name="Altorfer M."/>
            <person name="Burckhardt D."/>
            <person name="Oertli M."/>
            <person name="Naumann U."/>
            <person name="Petersen F."/>
            <person name="Wong J."/>
        </authorList>
    </citation>
    <scope>NUCLEOTIDE SEQUENCE</scope>
    <source>
        <strain evidence="2">GSM-AAB239-AS_SAM_17_03QT</strain>
        <tissue evidence="2">Leaf</tissue>
    </source>
</reference>
<protein>
    <recommendedName>
        <fullName evidence="4">Secreted protein</fullName>
    </recommendedName>
</protein>